<accession>A0ABN2Y3S7</accession>
<evidence type="ECO:0000313" key="2">
    <source>
        <dbReference type="EMBL" id="GAA2121014.1"/>
    </source>
</evidence>
<evidence type="ECO:0000313" key="3">
    <source>
        <dbReference type="Proteomes" id="UP001500575"/>
    </source>
</evidence>
<comment type="caution">
    <text evidence="2">The sequence shown here is derived from an EMBL/GenBank/DDBJ whole genome shotgun (WGS) entry which is preliminary data.</text>
</comment>
<reference evidence="2 3" key="1">
    <citation type="journal article" date="2019" name="Int. J. Syst. Evol. Microbiol.">
        <title>The Global Catalogue of Microorganisms (GCM) 10K type strain sequencing project: providing services to taxonomists for standard genome sequencing and annotation.</title>
        <authorList>
            <consortium name="The Broad Institute Genomics Platform"/>
            <consortium name="The Broad Institute Genome Sequencing Center for Infectious Disease"/>
            <person name="Wu L."/>
            <person name="Ma J."/>
        </authorList>
    </citation>
    <scope>NUCLEOTIDE SEQUENCE [LARGE SCALE GENOMIC DNA]</scope>
    <source>
        <strain evidence="2 3">JCM 16021</strain>
    </source>
</reference>
<protein>
    <submittedName>
        <fullName evidence="2">DUF1800 domain-containing protein</fullName>
    </submittedName>
</protein>
<dbReference type="EMBL" id="BAAAQQ010000007">
    <property type="protein sequence ID" value="GAA2121014.1"/>
    <property type="molecule type" value="Genomic_DNA"/>
</dbReference>
<feature type="chain" id="PRO_5047162920" evidence="1">
    <location>
        <begin position="24"/>
        <end position="515"/>
    </location>
</feature>
<dbReference type="InterPro" id="IPR014917">
    <property type="entry name" value="DUF1800"/>
</dbReference>
<proteinExistence type="predicted"/>
<dbReference type="Pfam" id="PF08811">
    <property type="entry name" value="DUF1800"/>
    <property type="match status" value="1"/>
</dbReference>
<sequence>MPVAARRSLLAGGLAATSLAATAGPAAAAAPSYKPARYAVEPLLSGRDRHLVSRFSYGITPELAREVRKQGGAARWFERQLDPRGIPDRKAQSLRRWWPYLDKGPKALWAANVSGKKGGWETMADYQRWVLVRRITSDRQVQEVMTQFWEGHLHVPTNGDPNFPFRRQYGDIVYKHALGRFDELLAATAVHPAMLVYLDQAVSTKEHPNENLARELLEIHTVGVGEHGEDDVANLARILTGWRVDVYNTWSDAYDPESHARGKVRVLGFKNDNKSKDGREVALEVLHYLARRPATARRIARRLAIKFVHDDPPAGLVERLAKVYLKNDTAIVPVLRALVGSSEFRKAAGRKVRDPSEDVAATYRALDVRIDRPRDDSSAANVMLWQAASIGSTPFSWPRPDGPPLDNGAWSSPSRLLASLQFHYGMSGGWWPTKDVKYVEPKDRLPEKSIRFDELVDHLSRTLLHQPSTGTLLRACCEATGVRPKERIDKEHEIVTWQMPRLLTVFLDSPDFFTR</sequence>
<dbReference type="Proteomes" id="UP001500575">
    <property type="component" value="Unassembled WGS sequence"/>
</dbReference>
<keyword evidence="1" id="KW-0732">Signal</keyword>
<evidence type="ECO:0000256" key="1">
    <source>
        <dbReference type="SAM" id="SignalP"/>
    </source>
</evidence>
<dbReference type="PROSITE" id="PS51318">
    <property type="entry name" value="TAT"/>
    <property type="match status" value="1"/>
</dbReference>
<name>A0ABN2Y3S7_9ACTN</name>
<gene>
    <name evidence="2" type="ORF">GCM10009843_14890</name>
</gene>
<organism evidence="2 3">
    <name type="scientific">Nocardioides bigeumensis</name>
    <dbReference type="NCBI Taxonomy" id="433657"/>
    <lineage>
        <taxon>Bacteria</taxon>
        <taxon>Bacillati</taxon>
        <taxon>Actinomycetota</taxon>
        <taxon>Actinomycetes</taxon>
        <taxon>Propionibacteriales</taxon>
        <taxon>Nocardioidaceae</taxon>
        <taxon>Nocardioides</taxon>
    </lineage>
</organism>
<dbReference type="InterPro" id="IPR006311">
    <property type="entry name" value="TAT_signal"/>
</dbReference>
<keyword evidence="3" id="KW-1185">Reference proteome</keyword>
<feature type="signal peptide" evidence="1">
    <location>
        <begin position="1"/>
        <end position="23"/>
    </location>
</feature>